<evidence type="ECO:0000259" key="5">
    <source>
        <dbReference type="PROSITE" id="PS51842"/>
    </source>
</evidence>
<reference evidence="6" key="2">
    <citation type="submission" date="2025-08" db="UniProtKB">
        <authorList>
            <consortium name="Ensembl"/>
        </authorList>
    </citation>
    <scope>IDENTIFICATION</scope>
</reference>
<evidence type="ECO:0000256" key="2">
    <source>
        <dbReference type="ARBA" id="ARBA00023054"/>
    </source>
</evidence>
<keyword evidence="7" id="KW-1185">Reference proteome</keyword>
<dbReference type="InterPro" id="IPR039008">
    <property type="entry name" value="IF_rod_dom"/>
</dbReference>
<dbReference type="InterPro" id="IPR002957">
    <property type="entry name" value="Keratin_I"/>
</dbReference>
<evidence type="ECO:0000313" key="7">
    <source>
        <dbReference type="Proteomes" id="UP000472271"/>
    </source>
</evidence>
<evidence type="ECO:0000313" key="6">
    <source>
        <dbReference type="Ensembl" id="ENSSORP00005031637.1"/>
    </source>
</evidence>
<dbReference type="FunCoup" id="A0A673ATJ0">
    <property type="interactions" value="19"/>
</dbReference>
<dbReference type="PANTHER" id="PTHR23239:SF32">
    <property type="entry name" value="PHAKININ"/>
    <property type="match status" value="1"/>
</dbReference>
<feature type="compositionally biased region" description="Pro residues" evidence="4">
    <location>
        <begin position="475"/>
        <end position="484"/>
    </location>
</feature>
<proteinExistence type="predicted"/>
<keyword evidence="2 3" id="KW-0175">Coiled coil</keyword>
<dbReference type="Pfam" id="PF00038">
    <property type="entry name" value="Filament"/>
    <property type="match status" value="1"/>
</dbReference>
<dbReference type="PANTHER" id="PTHR23239">
    <property type="entry name" value="INTERMEDIATE FILAMENT"/>
    <property type="match status" value="1"/>
</dbReference>
<gene>
    <name evidence="6" type="primary">bfsp2</name>
</gene>
<feature type="coiled-coil region" evidence="3">
    <location>
        <begin position="328"/>
        <end position="415"/>
    </location>
</feature>
<dbReference type="AlphaFoldDB" id="A0A673ATJ0"/>
<name>A0A673ATJ0_9TELE</name>
<feature type="coiled-coil region" evidence="3">
    <location>
        <begin position="221"/>
        <end position="262"/>
    </location>
</feature>
<organism evidence="6 7">
    <name type="scientific">Sphaeramia orbicularis</name>
    <name type="common">orbiculate cardinalfish</name>
    <dbReference type="NCBI Taxonomy" id="375764"/>
    <lineage>
        <taxon>Eukaryota</taxon>
        <taxon>Metazoa</taxon>
        <taxon>Chordata</taxon>
        <taxon>Craniata</taxon>
        <taxon>Vertebrata</taxon>
        <taxon>Euteleostomi</taxon>
        <taxon>Actinopterygii</taxon>
        <taxon>Neopterygii</taxon>
        <taxon>Teleostei</taxon>
        <taxon>Neoteleostei</taxon>
        <taxon>Acanthomorphata</taxon>
        <taxon>Gobiaria</taxon>
        <taxon>Kurtiformes</taxon>
        <taxon>Apogonoidei</taxon>
        <taxon>Apogonidae</taxon>
        <taxon>Apogoninae</taxon>
        <taxon>Sphaeramia</taxon>
    </lineage>
</organism>
<dbReference type="Ensembl" id="ENSSORT00005032520.1">
    <property type="protein sequence ID" value="ENSSORP00005031637.1"/>
    <property type="gene ID" value="ENSSORG00005015061.1"/>
</dbReference>
<sequence length="484" mass="53019">MRTKRRCSRTTPSHKSGCAALSAVCHIMPLPRRRSSFLGQPSCERSASSSCGRVTSSVTGAPRGVYVGSAPLMGGASGLGTRVSRRALGISSVFLQGMRSVSAPVVPRAGERTAGQGGGGGGAGGLNSCLMEYRDKVRALEQLNQQLEEQIRLCLDRKASSAGAWGTLRRDWEDVYRQVSEAILDNARLMLQTENVQANAEDFKDRYENEQPFRKAVEEEISSLYKVIDDANLTKAELEEQMENMRVELRSLEQNHEQDVRVLYSQMSGREVDEPDAPIETSLDQILAYIRNHWEKVTERNRAETDSYLDCKEAQCVSSRLSPEEEQVEALKAECSDAGAKIQSLQAEIESMRALKRGLENSQSDARHWHDMELQNLGSVVAKLEAELGDIRGEIEQQRRDYDTLLSNKQRLEQEIGMYHGILDGEENRFQPAEPSFSDLQSQPEGDAPGSWTNPPGPAGSTPGDPGPAGSTPGGPGPAGPEGQ</sequence>
<dbReference type="GO" id="GO:0045109">
    <property type="term" value="P:intermediate filament organization"/>
    <property type="evidence" value="ECO:0007669"/>
    <property type="project" value="TreeGrafter"/>
</dbReference>
<evidence type="ECO:0000256" key="3">
    <source>
        <dbReference type="SAM" id="Coils"/>
    </source>
</evidence>
<dbReference type="Proteomes" id="UP000472271">
    <property type="component" value="Chromosome 17"/>
</dbReference>
<dbReference type="GO" id="GO:0005882">
    <property type="term" value="C:intermediate filament"/>
    <property type="evidence" value="ECO:0007669"/>
    <property type="project" value="UniProtKB-KW"/>
</dbReference>
<evidence type="ECO:0000256" key="1">
    <source>
        <dbReference type="ARBA" id="ARBA00022754"/>
    </source>
</evidence>
<protein>
    <submittedName>
        <fullName evidence="6">Phakinin-like</fullName>
    </submittedName>
</protein>
<feature type="region of interest" description="Disordered" evidence="4">
    <location>
        <begin position="427"/>
        <end position="484"/>
    </location>
</feature>
<feature type="coiled-coil region" evidence="3">
    <location>
        <begin position="130"/>
        <end position="157"/>
    </location>
</feature>
<dbReference type="SUPFAM" id="SSF64593">
    <property type="entry name" value="Intermediate filament protein, coiled coil region"/>
    <property type="match status" value="1"/>
</dbReference>
<evidence type="ECO:0000256" key="4">
    <source>
        <dbReference type="SAM" id="MobiDB-lite"/>
    </source>
</evidence>
<feature type="domain" description="IF rod" evidence="5">
    <location>
        <begin position="119"/>
        <end position="430"/>
    </location>
</feature>
<feature type="compositionally biased region" description="Low complexity" evidence="4">
    <location>
        <begin position="459"/>
        <end position="471"/>
    </location>
</feature>
<reference evidence="6" key="1">
    <citation type="submission" date="2019-06" db="EMBL/GenBank/DDBJ databases">
        <authorList>
            <consortium name="Wellcome Sanger Institute Data Sharing"/>
        </authorList>
    </citation>
    <scope>NUCLEOTIDE SEQUENCE [LARGE SCALE GENOMIC DNA]</scope>
</reference>
<dbReference type="Gene3D" id="1.20.5.500">
    <property type="entry name" value="Single helix bin"/>
    <property type="match status" value="1"/>
</dbReference>
<dbReference type="SMART" id="SM01391">
    <property type="entry name" value="Filament"/>
    <property type="match status" value="1"/>
</dbReference>
<dbReference type="GO" id="GO:0005198">
    <property type="term" value="F:structural molecule activity"/>
    <property type="evidence" value="ECO:0007669"/>
    <property type="project" value="InterPro"/>
</dbReference>
<reference evidence="6" key="3">
    <citation type="submission" date="2025-09" db="UniProtKB">
        <authorList>
            <consortium name="Ensembl"/>
        </authorList>
    </citation>
    <scope>IDENTIFICATION</scope>
</reference>
<dbReference type="InParanoid" id="A0A673ATJ0"/>
<dbReference type="OrthoDB" id="8851579at2759"/>
<dbReference type="PRINTS" id="PR01248">
    <property type="entry name" value="TYPE1KERATIN"/>
</dbReference>
<dbReference type="PROSITE" id="PS51842">
    <property type="entry name" value="IF_ROD_2"/>
    <property type="match status" value="1"/>
</dbReference>
<dbReference type="Gene3D" id="1.20.5.1160">
    <property type="entry name" value="Vasodilator-stimulated phosphoprotein"/>
    <property type="match status" value="1"/>
</dbReference>
<accession>A0A673ATJ0</accession>
<dbReference type="Gene3D" id="1.20.5.170">
    <property type="match status" value="1"/>
</dbReference>
<keyword evidence="1" id="KW-0403">Intermediate filament</keyword>